<dbReference type="Pfam" id="PF10127">
    <property type="entry name" value="RlaP"/>
    <property type="match status" value="1"/>
</dbReference>
<sequence length="248" mass="28385">MNKVIERGLMAIEKQQAVRILYACEAGSRSYGMETPASDYDIRLITMKPVRAYVSVVKPSLSWSHSAPPYEWHSWDIFKALELLRKSNPSLYEGFSTPIVYAKDDFFYTKMKEMIDKHYSLRVLAHHYHSMAIKNIHTLTKKEMEPKAYIKTYVQALRGALMFRWIVCRGTLPPLLFTELVDGDASLHEFVERLKLAKQGEQTDVRQFAPETVAALLDVDSSVIETLPAGEPLDVRMLDELAWTLLGV</sequence>
<dbReference type="AlphaFoldDB" id="A0A023DFJ5"/>
<dbReference type="EMBL" id="BAWO01000031">
    <property type="protein sequence ID" value="GAJ40074.1"/>
    <property type="molecule type" value="Genomic_DNA"/>
</dbReference>
<organism evidence="1 2">
    <name type="scientific">Parageobacillus caldoxylosilyticus NBRC 107762</name>
    <dbReference type="NCBI Taxonomy" id="1220594"/>
    <lineage>
        <taxon>Bacteria</taxon>
        <taxon>Bacillati</taxon>
        <taxon>Bacillota</taxon>
        <taxon>Bacilli</taxon>
        <taxon>Bacillales</taxon>
        <taxon>Anoxybacillaceae</taxon>
        <taxon>Saccharococcus</taxon>
    </lineage>
</organism>
<dbReference type="RefSeq" id="WP_042409555.1">
    <property type="nucleotide sequence ID" value="NZ_BAWO01000031.1"/>
</dbReference>
<dbReference type="InterPro" id="IPR018775">
    <property type="entry name" value="RlaP"/>
</dbReference>
<comment type="caution">
    <text evidence="1">The sequence shown here is derived from an EMBL/GenBank/DDBJ whole genome shotgun (WGS) entry which is preliminary data.</text>
</comment>
<dbReference type="OrthoDB" id="9796845at2"/>
<accession>A0A023DFJ5</accession>
<evidence type="ECO:0008006" key="3">
    <source>
        <dbReference type="Google" id="ProtNLM"/>
    </source>
</evidence>
<gene>
    <name evidence="1" type="ORF">GCA01S_031_00800</name>
</gene>
<dbReference type="Proteomes" id="UP000023561">
    <property type="component" value="Unassembled WGS sequence"/>
</dbReference>
<name>A0A023DFJ5_9BACL</name>
<evidence type="ECO:0000313" key="1">
    <source>
        <dbReference type="EMBL" id="GAJ40074.1"/>
    </source>
</evidence>
<evidence type="ECO:0000313" key="2">
    <source>
        <dbReference type="Proteomes" id="UP000023561"/>
    </source>
</evidence>
<proteinExistence type="predicted"/>
<protein>
    <recommendedName>
        <fullName evidence="3">Nucleotidyltransferase</fullName>
    </recommendedName>
</protein>
<keyword evidence="2" id="KW-1185">Reference proteome</keyword>
<dbReference type="PANTHER" id="PTHR34817">
    <property type="entry name" value="NUCLEOTIDYLTRANSFERASE"/>
    <property type="match status" value="1"/>
</dbReference>
<dbReference type="PANTHER" id="PTHR34817:SF2">
    <property type="entry name" value="NUCLEOTIDYLTRANSFERASE"/>
    <property type="match status" value="1"/>
</dbReference>
<reference evidence="1 2" key="1">
    <citation type="submission" date="2014-04" db="EMBL/GenBank/DDBJ databases">
        <title>Whole genome shotgun sequence of Geobacillus caldoxylosilyticus NBRC 107762.</title>
        <authorList>
            <person name="Hosoyama A."/>
            <person name="Hosoyama Y."/>
            <person name="Katano-Makiyama Y."/>
            <person name="Tsuchikane K."/>
            <person name="Ohji S."/>
            <person name="Ichikawa N."/>
            <person name="Yamazoe A."/>
            <person name="Fujita N."/>
        </authorList>
    </citation>
    <scope>NUCLEOTIDE SEQUENCE [LARGE SCALE GENOMIC DNA]</scope>
    <source>
        <strain evidence="1 2">NBRC 107762</strain>
    </source>
</reference>